<gene>
    <name evidence="1" type="ORF">E2562_011954</name>
</gene>
<dbReference type="SUPFAM" id="SSF46785">
    <property type="entry name" value="Winged helix' DNA-binding domain"/>
    <property type="match status" value="1"/>
</dbReference>
<dbReference type="OrthoDB" id="1742280at2759"/>
<evidence type="ECO:0000313" key="2">
    <source>
        <dbReference type="Proteomes" id="UP000479710"/>
    </source>
</evidence>
<dbReference type="InterPro" id="IPR036390">
    <property type="entry name" value="WH_DNA-bd_sf"/>
</dbReference>
<evidence type="ECO:0008006" key="3">
    <source>
        <dbReference type="Google" id="ProtNLM"/>
    </source>
</evidence>
<organism evidence="1 2">
    <name type="scientific">Oryza meyeriana var. granulata</name>
    <dbReference type="NCBI Taxonomy" id="110450"/>
    <lineage>
        <taxon>Eukaryota</taxon>
        <taxon>Viridiplantae</taxon>
        <taxon>Streptophyta</taxon>
        <taxon>Embryophyta</taxon>
        <taxon>Tracheophyta</taxon>
        <taxon>Spermatophyta</taxon>
        <taxon>Magnoliopsida</taxon>
        <taxon>Liliopsida</taxon>
        <taxon>Poales</taxon>
        <taxon>Poaceae</taxon>
        <taxon>BOP clade</taxon>
        <taxon>Oryzoideae</taxon>
        <taxon>Oryzeae</taxon>
        <taxon>Oryzinae</taxon>
        <taxon>Oryza</taxon>
        <taxon>Oryza meyeriana</taxon>
    </lineage>
</organism>
<evidence type="ECO:0000313" key="1">
    <source>
        <dbReference type="EMBL" id="KAF0932650.1"/>
    </source>
</evidence>
<name>A0A6G1F6Y5_9ORYZ</name>
<dbReference type="Proteomes" id="UP000479710">
    <property type="component" value="Unassembled WGS sequence"/>
</dbReference>
<protein>
    <recommendedName>
        <fullName evidence="3">HSF-type DNA-binding domain-containing protein</fullName>
    </recommendedName>
</protein>
<dbReference type="EMBL" id="SPHZ02000001">
    <property type="protein sequence ID" value="KAF0932650.1"/>
    <property type="molecule type" value="Genomic_DNA"/>
</dbReference>
<keyword evidence="2" id="KW-1185">Reference proteome</keyword>
<proteinExistence type="predicted"/>
<comment type="caution">
    <text evidence="1">The sequence shown here is derived from an EMBL/GenBank/DDBJ whole genome shotgun (WGS) entry which is preliminary data.</text>
</comment>
<reference evidence="1 2" key="1">
    <citation type="submission" date="2019-11" db="EMBL/GenBank/DDBJ databases">
        <title>Whole genome sequence of Oryza granulata.</title>
        <authorList>
            <person name="Li W."/>
        </authorList>
    </citation>
    <scope>NUCLEOTIDE SEQUENCE [LARGE SCALE GENOMIC DNA]</scope>
    <source>
        <strain evidence="2">cv. Menghai</strain>
        <tissue evidence="1">Leaf</tissue>
    </source>
</reference>
<sequence length="66" mass="7481">MRAYEMVDDPATDAVVSWGPGNNNFAVWNTPEFWRMGDAVGIWGEAVSYTHLDVYKRQPMARWCGG</sequence>
<dbReference type="AlphaFoldDB" id="A0A6G1F6Y5"/>
<dbReference type="Gene3D" id="1.10.10.10">
    <property type="entry name" value="Winged helix-like DNA-binding domain superfamily/Winged helix DNA-binding domain"/>
    <property type="match status" value="1"/>
</dbReference>
<dbReference type="InterPro" id="IPR036388">
    <property type="entry name" value="WH-like_DNA-bd_sf"/>
</dbReference>
<accession>A0A6G1F6Y5</accession>